<name>E1QEB0_DESB2</name>
<gene>
    <name evidence="1" type="ordered locus">Deba_0524</name>
</gene>
<protein>
    <submittedName>
        <fullName evidence="1">Uncharacterized protein</fullName>
    </submittedName>
</protein>
<evidence type="ECO:0000313" key="2">
    <source>
        <dbReference type="Proteomes" id="UP000009047"/>
    </source>
</evidence>
<reference evidence="1 2" key="1">
    <citation type="journal article" date="2010" name="Stand. Genomic Sci.">
        <title>Complete genome sequence of Desulfarculus baarsii type strain (2st14).</title>
        <authorList>
            <person name="Sun H."/>
            <person name="Spring S."/>
            <person name="Lapidus A."/>
            <person name="Davenport K."/>
            <person name="Del Rio T.G."/>
            <person name="Tice H."/>
            <person name="Nolan M."/>
            <person name="Copeland A."/>
            <person name="Cheng J.F."/>
            <person name="Lucas S."/>
            <person name="Tapia R."/>
            <person name="Goodwin L."/>
            <person name="Pitluck S."/>
            <person name="Ivanova N."/>
            <person name="Pagani I."/>
            <person name="Mavromatis K."/>
            <person name="Ovchinnikova G."/>
            <person name="Pati A."/>
            <person name="Chen A."/>
            <person name="Palaniappan K."/>
            <person name="Hauser L."/>
            <person name="Chang Y.J."/>
            <person name="Jeffries C.D."/>
            <person name="Detter J.C."/>
            <person name="Han C."/>
            <person name="Rohde M."/>
            <person name="Brambilla E."/>
            <person name="Goker M."/>
            <person name="Woyke T."/>
            <person name="Bristow J."/>
            <person name="Eisen J.A."/>
            <person name="Markowitz V."/>
            <person name="Hugenholtz P."/>
            <person name="Kyrpides N.C."/>
            <person name="Klenk H.P."/>
            <person name="Land M."/>
        </authorList>
    </citation>
    <scope>NUCLEOTIDE SEQUENCE [LARGE SCALE GENOMIC DNA]</scope>
    <source>
        <strain evidence="2">ATCC 33931 / DSM 2075 / LMG 7858 / VKM B-1802 / 2st14</strain>
    </source>
</reference>
<dbReference type="Proteomes" id="UP000009047">
    <property type="component" value="Chromosome"/>
</dbReference>
<dbReference type="AlphaFoldDB" id="E1QEB0"/>
<sequence>MVYSQVAYCPCGQEVWLEYIRAQGEGGWRCRFFDEQNQEISACPACGRPLNEDELDSR</sequence>
<dbReference type="EMBL" id="CP002085">
    <property type="protein sequence ID" value="ADK83896.1"/>
    <property type="molecule type" value="Genomic_DNA"/>
</dbReference>
<organism evidence="1 2">
    <name type="scientific">Desulfarculus baarsii (strain ATCC 33931 / DSM 2075 / LMG 7858 / VKM B-1802 / 2st14)</name>
    <dbReference type="NCBI Taxonomy" id="644282"/>
    <lineage>
        <taxon>Bacteria</taxon>
        <taxon>Pseudomonadati</taxon>
        <taxon>Thermodesulfobacteriota</taxon>
        <taxon>Desulfarculia</taxon>
        <taxon>Desulfarculales</taxon>
        <taxon>Desulfarculaceae</taxon>
        <taxon>Desulfarculus</taxon>
    </lineage>
</organism>
<keyword evidence="2" id="KW-1185">Reference proteome</keyword>
<dbReference type="KEGG" id="dbr:Deba_0524"/>
<dbReference type="RefSeq" id="WP_013257351.1">
    <property type="nucleotide sequence ID" value="NC_014365.1"/>
</dbReference>
<accession>E1QEB0</accession>
<proteinExistence type="predicted"/>
<dbReference type="STRING" id="644282.Deba_0524"/>
<evidence type="ECO:0000313" key="1">
    <source>
        <dbReference type="EMBL" id="ADK83896.1"/>
    </source>
</evidence>
<dbReference type="HOGENOM" id="CLU_213140_0_0_7"/>